<sequence>MLNRHALAADKIEKDSILMAYSKSVFMVKKFHHRILAVIFVKIEKKAPMTIRVTSGI</sequence>
<accession>A0A8B0SP95</accession>
<evidence type="ECO:0000313" key="1">
    <source>
        <dbReference type="EMBL" id="QTX14073.1"/>
    </source>
</evidence>
<keyword evidence="1" id="KW-0614">Plasmid</keyword>
<geneLocation type="plasmid" evidence="1">
    <name>p17-15-vir-like</name>
</geneLocation>
<reference evidence="1" key="1">
    <citation type="submission" date="2020-01" db="EMBL/GenBank/DDBJ databases">
        <authorList>
            <person name="Qin S."/>
        </authorList>
    </citation>
    <scope>NUCLEOTIDE SEQUENCE</scope>
    <source>
        <strain evidence="1">CVir17-16-YZ6g</strain>
        <plasmid evidence="1">p17-15-vir-like</plasmid>
    </source>
</reference>
<dbReference type="AlphaFoldDB" id="A0A8B0SP95"/>
<name>A0A8B0SP95_KLEPN</name>
<protein>
    <submittedName>
        <fullName evidence="1">Uncharacterized protein</fullName>
    </submittedName>
</protein>
<organism evidence="1">
    <name type="scientific">Klebsiella pneumoniae</name>
    <dbReference type="NCBI Taxonomy" id="573"/>
    <lineage>
        <taxon>Bacteria</taxon>
        <taxon>Pseudomonadati</taxon>
        <taxon>Pseudomonadota</taxon>
        <taxon>Gammaproteobacteria</taxon>
        <taxon>Enterobacterales</taxon>
        <taxon>Enterobacteriaceae</taxon>
        <taxon>Klebsiella/Raoultella group</taxon>
        <taxon>Klebsiella</taxon>
        <taxon>Klebsiella pneumoniae complex</taxon>
    </lineage>
</organism>
<dbReference type="EMBL" id="MN956836">
    <property type="protein sequence ID" value="QTX14073.1"/>
    <property type="molecule type" value="Genomic_DNA"/>
</dbReference>
<proteinExistence type="predicted"/>